<organism evidence="1 2">
    <name type="scientific">Zasmidium cellare ATCC 36951</name>
    <dbReference type="NCBI Taxonomy" id="1080233"/>
    <lineage>
        <taxon>Eukaryota</taxon>
        <taxon>Fungi</taxon>
        <taxon>Dikarya</taxon>
        <taxon>Ascomycota</taxon>
        <taxon>Pezizomycotina</taxon>
        <taxon>Dothideomycetes</taxon>
        <taxon>Dothideomycetidae</taxon>
        <taxon>Mycosphaerellales</taxon>
        <taxon>Mycosphaerellaceae</taxon>
        <taxon>Zasmidium</taxon>
    </lineage>
</organism>
<proteinExistence type="predicted"/>
<dbReference type="Proteomes" id="UP000799537">
    <property type="component" value="Unassembled WGS sequence"/>
</dbReference>
<reference evidence="1" key="1">
    <citation type="journal article" date="2020" name="Stud. Mycol.">
        <title>101 Dothideomycetes genomes: a test case for predicting lifestyles and emergence of pathogens.</title>
        <authorList>
            <person name="Haridas S."/>
            <person name="Albert R."/>
            <person name="Binder M."/>
            <person name="Bloem J."/>
            <person name="Labutti K."/>
            <person name="Salamov A."/>
            <person name="Andreopoulos B."/>
            <person name="Baker S."/>
            <person name="Barry K."/>
            <person name="Bills G."/>
            <person name="Bluhm B."/>
            <person name="Cannon C."/>
            <person name="Castanera R."/>
            <person name="Culley D."/>
            <person name="Daum C."/>
            <person name="Ezra D."/>
            <person name="Gonzalez J."/>
            <person name="Henrissat B."/>
            <person name="Kuo A."/>
            <person name="Liang C."/>
            <person name="Lipzen A."/>
            <person name="Lutzoni F."/>
            <person name="Magnuson J."/>
            <person name="Mondo S."/>
            <person name="Nolan M."/>
            <person name="Ohm R."/>
            <person name="Pangilinan J."/>
            <person name="Park H.-J."/>
            <person name="Ramirez L."/>
            <person name="Alfaro M."/>
            <person name="Sun H."/>
            <person name="Tritt A."/>
            <person name="Yoshinaga Y."/>
            <person name="Zwiers L.-H."/>
            <person name="Turgeon B."/>
            <person name="Goodwin S."/>
            <person name="Spatafora J."/>
            <person name="Crous P."/>
            <person name="Grigoriev I."/>
        </authorList>
    </citation>
    <scope>NUCLEOTIDE SEQUENCE</scope>
    <source>
        <strain evidence="1">ATCC 36951</strain>
    </source>
</reference>
<dbReference type="GeneID" id="54563463"/>
<evidence type="ECO:0000313" key="2">
    <source>
        <dbReference type="Proteomes" id="UP000799537"/>
    </source>
</evidence>
<sequence>MDREISRLKLLLIHLSNIYGVETTLWLNGVEAKWQGRGSHEGLVKDLPKEAQDQMCEIGIVRNTLSPREQKQAFNQDRSSIGQEVECIKEAEGQADIRINITRNGRNFRLDTSKATFPAWTIEDVKQQQEFLVKRL</sequence>
<evidence type="ECO:0000313" key="1">
    <source>
        <dbReference type="EMBL" id="KAF2158399.1"/>
    </source>
</evidence>
<protein>
    <submittedName>
        <fullName evidence="1">Uncharacterized protein</fullName>
    </submittedName>
</protein>
<name>A0A6A6BXY4_ZASCE</name>
<dbReference type="EMBL" id="ML993673">
    <property type="protein sequence ID" value="KAF2158399.1"/>
    <property type="molecule type" value="Genomic_DNA"/>
</dbReference>
<dbReference type="AlphaFoldDB" id="A0A6A6BXY4"/>
<dbReference type="RefSeq" id="XP_033659288.1">
    <property type="nucleotide sequence ID" value="XM_033810191.1"/>
</dbReference>
<accession>A0A6A6BXY4</accession>
<gene>
    <name evidence="1" type="ORF">M409DRAFT_31085</name>
</gene>
<keyword evidence="2" id="KW-1185">Reference proteome</keyword>